<dbReference type="EMBL" id="ACJN02000002">
    <property type="protein sequence ID" value="EFI34345.1"/>
    <property type="molecule type" value="Genomic_DNA"/>
</dbReference>
<comment type="caution">
    <text evidence="2">The sequence shown here is derived from an EMBL/GenBank/DDBJ whole genome shotgun (WGS) entry which is preliminary data.</text>
</comment>
<dbReference type="Proteomes" id="UP000005496">
    <property type="component" value="Unassembled WGS sequence"/>
</dbReference>
<evidence type="ECO:0000313" key="2">
    <source>
        <dbReference type="EMBL" id="EFI34345.1"/>
    </source>
</evidence>
<dbReference type="Gene3D" id="3.20.20.150">
    <property type="entry name" value="Divalent-metal-dependent TIM barrel enzymes"/>
    <property type="match status" value="1"/>
</dbReference>
<organism evidence="2 3">
    <name type="scientific">Desulfonatronospira thiodismutans ASO3-1</name>
    <dbReference type="NCBI Taxonomy" id="555779"/>
    <lineage>
        <taxon>Bacteria</taxon>
        <taxon>Pseudomonadati</taxon>
        <taxon>Thermodesulfobacteriota</taxon>
        <taxon>Desulfovibrionia</taxon>
        <taxon>Desulfovibrionales</taxon>
        <taxon>Desulfonatronovibrionaceae</taxon>
        <taxon>Desulfonatronospira</taxon>
    </lineage>
</organism>
<feature type="domain" description="Xylose isomerase-like TIM barrel" evidence="1">
    <location>
        <begin position="58"/>
        <end position="237"/>
    </location>
</feature>
<dbReference type="InterPro" id="IPR013022">
    <property type="entry name" value="Xyl_isomerase-like_TIM-brl"/>
</dbReference>
<dbReference type="InterPro" id="IPR036237">
    <property type="entry name" value="Xyl_isomerase-like_sf"/>
</dbReference>
<dbReference type="GO" id="GO:0016853">
    <property type="term" value="F:isomerase activity"/>
    <property type="evidence" value="ECO:0007669"/>
    <property type="project" value="UniProtKB-KW"/>
</dbReference>
<dbReference type="eggNOG" id="COG1082">
    <property type="taxonomic scope" value="Bacteria"/>
</dbReference>
<reference evidence="2" key="1">
    <citation type="submission" date="2010-05" db="EMBL/GenBank/DDBJ databases">
        <title>The draft genome of Desulfonatronospira thiodismutans ASO3-1.</title>
        <authorList>
            <consortium name="US DOE Joint Genome Institute (JGI-PGF)"/>
            <person name="Lucas S."/>
            <person name="Copeland A."/>
            <person name="Lapidus A."/>
            <person name="Cheng J.-F."/>
            <person name="Bruce D."/>
            <person name="Goodwin L."/>
            <person name="Pitluck S."/>
            <person name="Chertkov O."/>
            <person name="Brettin T."/>
            <person name="Detter J.C."/>
            <person name="Han C."/>
            <person name="Land M.L."/>
            <person name="Hauser L."/>
            <person name="Kyrpides N."/>
            <person name="Mikhailova N."/>
            <person name="Muyzer G."/>
            <person name="Woyke T."/>
        </authorList>
    </citation>
    <scope>NUCLEOTIDE SEQUENCE [LARGE SCALE GENOMIC DNA]</scope>
    <source>
        <strain evidence="2">ASO3-1</strain>
    </source>
</reference>
<keyword evidence="3" id="KW-1185">Reference proteome</keyword>
<dbReference type="Pfam" id="PF01261">
    <property type="entry name" value="AP_endonuc_2"/>
    <property type="match status" value="1"/>
</dbReference>
<proteinExistence type="predicted"/>
<evidence type="ECO:0000259" key="1">
    <source>
        <dbReference type="Pfam" id="PF01261"/>
    </source>
</evidence>
<protein>
    <submittedName>
        <fullName evidence="2">Xylose isomerase domain protein TIM barrel</fullName>
    </submittedName>
</protein>
<gene>
    <name evidence="2" type="ORF">Dthio_PD1696</name>
</gene>
<dbReference type="SUPFAM" id="SSF51658">
    <property type="entry name" value="Xylose isomerase-like"/>
    <property type="match status" value="1"/>
</dbReference>
<dbReference type="OrthoDB" id="5470451at2"/>
<dbReference type="AlphaFoldDB" id="D6SNL9"/>
<evidence type="ECO:0000313" key="3">
    <source>
        <dbReference type="Proteomes" id="UP000005496"/>
    </source>
</evidence>
<accession>D6SNL9</accession>
<sequence>MPDNIHPMPILAFTADYSDSASRLERAAKASHGLEFSPDPLRPDLLPGSVLPFLRRDIPVRFHTRYFGWEMGHADRHEAEKALQVHLETIKKMHGLGEPVVTVHTGLGPAVPIRESHIRDNLSKLVEFAGKKGITVCLENLRLGHGSDPYKILEWAKASGAMITMDTGHARGCSMVRDNLITPADMVDLFGSSLYEVHVYGREDHLGHHPIKDIAPLQEMLTRLLQTDCKWWTIELQDLHLATSSRSILERFLGRNVTGTSLDYAPGKPAEQDPEHYERL</sequence>
<keyword evidence="2" id="KW-0413">Isomerase</keyword>
<name>D6SNL9_9BACT</name>